<name>A0ABR3XFE8_9PEZI</name>
<proteinExistence type="predicted"/>
<dbReference type="EMBL" id="JAZHXJ010000105">
    <property type="protein sequence ID" value="KAL1874407.1"/>
    <property type="molecule type" value="Genomic_DNA"/>
</dbReference>
<dbReference type="Proteomes" id="UP001586593">
    <property type="component" value="Unassembled WGS sequence"/>
</dbReference>
<dbReference type="InterPro" id="IPR001544">
    <property type="entry name" value="Aminotrans_IV"/>
</dbReference>
<organism evidence="1 2">
    <name type="scientific">Phialemonium thermophilum</name>
    <dbReference type="NCBI Taxonomy" id="223376"/>
    <lineage>
        <taxon>Eukaryota</taxon>
        <taxon>Fungi</taxon>
        <taxon>Dikarya</taxon>
        <taxon>Ascomycota</taxon>
        <taxon>Pezizomycotina</taxon>
        <taxon>Sordariomycetes</taxon>
        <taxon>Sordariomycetidae</taxon>
        <taxon>Cephalothecales</taxon>
        <taxon>Cephalothecaceae</taxon>
        <taxon>Phialemonium</taxon>
    </lineage>
</organism>
<dbReference type="Gene3D" id="3.20.10.10">
    <property type="entry name" value="D-amino Acid Aminotransferase, subunit A, domain 2"/>
    <property type="match status" value="1"/>
</dbReference>
<sequence length="278" mass="31080">MAENFQLFTSFRFDPALCEAPEGALQYADWNRANASPFYMLDYHRDRMLRGATHFGWDAAVKALSGEDGIRTLSEFVLDVLRDKEARPMRVKVTVSKEGNLAAETNVVPRTSIANLFPAFLPVPGQAASAGPCVPEKEPLYEVVVDSTTTDASEYTHYKTTRRQMYDEARRRAGIDLTSRKEVLLVNSATGCLMEGSMTTPYFWRDGRWVTPPVSLEFRPQGDSGGNDGTTRRWALQRALAVEEEVPVDSLRDGEECWLSNGVRGFMCGKIVLQNPEP</sequence>
<evidence type="ECO:0000313" key="2">
    <source>
        <dbReference type="Proteomes" id="UP001586593"/>
    </source>
</evidence>
<dbReference type="Gene3D" id="3.30.470.10">
    <property type="match status" value="1"/>
</dbReference>
<evidence type="ECO:0008006" key="3">
    <source>
        <dbReference type="Google" id="ProtNLM"/>
    </source>
</evidence>
<dbReference type="InterPro" id="IPR043132">
    <property type="entry name" value="BCAT-like_C"/>
</dbReference>
<keyword evidence="2" id="KW-1185">Reference proteome</keyword>
<gene>
    <name evidence="1" type="ORF">VTK73DRAFT_333</name>
</gene>
<dbReference type="InterPro" id="IPR043131">
    <property type="entry name" value="BCAT-like_N"/>
</dbReference>
<evidence type="ECO:0000313" key="1">
    <source>
        <dbReference type="EMBL" id="KAL1874407.1"/>
    </source>
</evidence>
<dbReference type="SUPFAM" id="SSF56752">
    <property type="entry name" value="D-aminoacid aminotransferase-like PLP-dependent enzymes"/>
    <property type="match status" value="1"/>
</dbReference>
<dbReference type="InterPro" id="IPR036038">
    <property type="entry name" value="Aminotransferase-like"/>
</dbReference>
<dbReference type="Pfam" id="PF01063">
    <property type="entry name" value="Aminotran_4"/>
    <property type="match status" value="1"/>
</dbReference>
<accession>A0ABR3XFE8</accession>
<protein>
    <recommendedName>
        <fullName evidence="3">Branched-chain-amino-acid aminotransferase</fullName>
    </recommendedName>
</protein>
<comment type="caution">
    <text evidence="1">The sequence shown here is derived from an EMBL/GenBank/DDBJ whole genome shotgun (WGS) entry which is preliminary data.</text>
</comment>
<reference evidence="1 2" key="1">
    <citation type="journal article" date="2024" name="Commun. Biol.">
        <title>Comparative genomic analysis of thermophilic fungi reveals convergent evolutionary adaptations and gene losses.</title>
        <authorList>
            <person name="Steindorff A.S."/>
            <person name="Aguilar-Pontes M.V."/>
            <person name="Robinson A.J."/>
            <person name="Andreopoulos B."/>
            <person name="LaButti K."/>
            <person name="Kuo A."/>
            <person name="Mondo S."/>
            <person name="Riley R."/>
            <person name="Otillar R."/>
            <person name="Haridas S."/>
            <person name="Lipzen A."/>
            <person name="Grimwood J."/>
            <person name="Schmutz J."/>
            <person name="Clum A."/>
            <person name="Reid I.D."/>
            <person name="Moisan M.C."/>
            <person name="Butler G."/>
            <person name="Nguyen T.T.M."/>
            <person name="Dewar K."/>
            <person name="Conant G."/>
            <person name="Drula E."/>
            <person name="Henrissat B."/>
            <person name="Hansel C."/>
            <person name="Singer S."/>
            <person name="Hutchinson M.I."/>
            <person name="de Vries R.P."/>
            <person name="Natvig D.O."/>
            <person name="Powell A.J."/>
            <person name="Tsang A."/>
            <person name="Grigoriev I.V."/>
        </authorList>
    </citation>
    <scope>NUCLEOTIDE SEQUENCE [LARGE SCALE GENOMIC DNA]</scope>
    <source>
        <strain evidence="1 2">ATCC 24622</strain>
    </source>
</reference>